<keyword evidence="14" id="KW-1185">Reference proteome</keyword>
<feature type="region of interest" description="Disordered" evidence="10">
    <location>
        <begin position="116"/>
        <end position="155"/>
    </location>
</feature>
<keyword evidence="4 9" id="KW-0547">Nucleotide-binding</keyword>
<organism evidence="13 14">
    <name type="scientific">Coccomyxa viridis</name>
    <dbReference type="NCBI Taxonomy" id="1274662"/>
    <lineage>
        <taxon>Eukaryota</taxon>
        <taxon>Viridiplantae</taxon>
        <taxon>Chlorophyta</taxon>
        <taxon>core chlorophytes</taxon>
        <taxon>Trebouxiophyceae</taxon>
        <taxon>Trebouxiophyceae incertae sedis</taxon>
        <taxon>Coccomyxaceae</taxon>
        <taxon>Coccomyxa</taxon>
    </lineage>
</organism>
<evidence type="ECO:0000256" key="1">
    <source>
        <dbReference type="ARBA" id="ARBA00005594"/>
    </source>
</evidence>
<keyword evidence="6 9" id="KW-0648">Protein biosynthesis</keyword>
<evidence type="ECO:0000259" key="12">
    <source>
        <dbReference type="Pfam" id="PF08264"/>
    </source>
</evidence>
<dbReference type="AlphaFoldDB" id="A0AAV1IIF4"/>
<dbReference type="GO" id="GO:0004823">
    <property type="term" value="F:leucine-tRNA ligase activity"/>
    <property type="evidence" value="ECO:0007669"/>
    <property type="project" value="UniProtKB-EC"/>
</dbReference>
<feature type="domain" description="Aminoacyl-tRNA synthetase class Ia" evidence="11">
    <location>
        <begin position="26"/>
        <end position="108"/>
    </location>
</feature>
<dbReference type="GO" id="GO:0005524">
    <property type="term" value="F:ATP binding"/>
    <property type="evidence" value="ECO:0007669"/>
    <property type="project" value="UniProtKB-KW"/>
</dbReference>
<dbReference type="SUPFAM" id="SSF47323">
    <property type="entry name" value="Anticodon-binding domain of a subclass of class I aminoacyl-tRNA synthetases"/>
    <property type="match status" value="1"/>
</dbReference>
<dbReference type="SUPFAM" id="SSF52374">
    <property type="entry name" value="Nucleotidylyl transferase"/>
    <property type="match status" value="1"/>
</dbReference>
<comment type="caution">
    <text evidence="13">The sequence shown here is derived from an EMBL/GenBank/DDBJ whole genome shotgun (WGS) entry which is preliminary data.</text>
</comment>
<dbReference type="PROSITE" id="PS00178">
    <property type="entry name" value="AA_TRNA_LIGASE_I"/>
    <property type="match status" value="1"/>
</dbReference>
<evidence type="ECO:0000256" key="9">
    <source>
        <dbReference type="RuleBase" id="RU363035"/>
    </source>
</evidence>
<evidence type="ECO:0000256" key="6">
    <source>
        <dbReference type="ARBA" id="ARBA00022917"/>
    </source>
</evidence>
<dbReference type="GO" id="GO:0009791">
    <property type="term" value="P:post-embryonic development"/>
    <property type="evidence" value="ECO:0007669"/>
    <property type="project" value="UniProtKB-ARBA"/>
</dbReference>
<evidence type="ECO:0000256" key="4">
    <source>
        <dbReference type="ARBA" id="ARBA00022741"/>
    </source>
</evidence>
<dbReference type="PANTHER" id="PTHR45794:SF1">
    <property type="entry name" value="LEUCINE--TRNA LIGASE, CYTOPLASMIC"/>
    <property type="match status" value="1"/>
</dbReference>
<dbReference type="GO" id="GO:0006429">
    <property type="term" value="P:leucyl-tRNA aminoacylation"/>
    <property type="evidence" value="ECO:0007669"/>
    <property type="project" value="InterPro"/>
</dbReference>
<dbReference type="EC" id="6.1.1.4" evidence="2"/>
<dbReference type="InterPro" id="IPR002300">
    <property type="entry name" value="aa-tRNA-synth_Ia"/>
</dbReference>
<feature type="domain" description="Aminoacyl-tRNA synthetase class Ia" evidence="11">
    <location>
        <begin position="188"/>
        <end position="761"/>
    </location>
</feature>
<accession>A0AAV1IIF4</accession>
<keyword evidence="7 9" id="KW-0030">Aminoacyl-tRNA synthetase</keyword>
<dbReference type="FunFam" id="3.90.740.10:FF:000001">
    <property type="entry name" value="Leucine--tRNA ligase, cytoplasmic"/>
    <property type="match status" value="1"/>
</dbReference>
<evidence type="ECO:0000256" key="7">
    <source>
        <dbReference type="ARBA" id="ARBA00023146"/>
    </source>
</evidence>
<dbReference type="InterPro" id="IPR001412">
    <property type="entry name" value="aa-tRNA-synth_I_CS"/>
</dbReference>
<feature type="domain" description="Methionyl/Valyl/Leucyl/Isoleucyl-tRNA synthetase anticodon-binding" evidence="12">
    <location>
        <begin position="801"/>
        <end position="933"/>
    </location>
</feature>
<evidence type="ECO:0000256" key="10">
    <source>
        <dbReference type="SAM" id="MobiDB-lite"/>
    </source>
</evidence>
<dbReference type="Pfam" id="PF08264">
    <property type="entry name" value="Anticodon_1"/>
    <property type="match status" value="1"/>
</dbReference>
<dbReference type="Gene3D" id="3.40.50.620">
    <property type="entry name" value="HUPs"/>
    <property type="match status" value="1"/>
</dbReference>
<evidence type="ECO:0000256" key="3">
    <source>
        <dbReference type="ARBA" id="ARBA00022598"/>
    </source>
</evidence>
<reference evidence="13 14" key="1">
    <citation type="submission" date="2023-10" db="EMBL/GenBank/DDBJ databases">
        <authorList>
            <person name="Maclean D."/>
            <person name="Macfadyen A."/>
        </authorList>
    </citation>
    <scope>NUCLEOTIDE SEQUENCE [LARGE SCALE GENOMIC DNA]</scope>
</reference>
<dbReference type="InterPro" id="IPR013155">
    <property type="entry name" value="M/V/L/I-tRNA-synth_anticd-bd"/>
</dbReference>
<dbReference type="Gene3D" id="3.90.740.10">
    <property type="entry name" value="Valyl/Leucyl/Isoleucyl-tRNA synthetase, editing domain"/>
    <property type="match status" value="1"/>
</dbReference>
<evidence type="ECO:0000256" key="2">
    <source>
        <dbReference type="ARBA" id="ARBA00013164"/>
    </source>
</evidence>
<dbReference type="InterPro" id="IPR004493">
    <property type="entry name" value="Leu-tRNA-synth_Ia_arc/euk"/>
</dbReference>
<evidence type="ECO:0000259" key="11">
    <source>
        <dbReference type="Pfam" id="PF00133"/>
    </source>
</evidence>
<evidence type="ECO:0000256" key="5">
    <source>
        <dbReference type="ARBA" id="ARBA00022840"/>
    </source>
</evidence>
<feature type="region of interest" description="Disordered" evidence="10">
    <location>
        <begin position="922"/>
        <end position="941"/>
    </location>
</feature>
<name>A0AAV1IIF4_9CHLO</name>
<protein>
    <recommendedName>
        <fullName evidence="2">leucine--tRNA ligase</fullName>
        <ecNumber evidence="2">6.1.1.4</ecNumber>
    </recommendedName>
    <alternativeName>
        <fullName evidence="8">Leucyl-tRNA synthetase</fullName>
    </alternativeName>
</protein>
<evidence type="ECO:0000313" key="14">
    <source>
        <dbReference type="Proteomes" id="UP001314263"/>
    </source>
</evidence>
<dbReference type="SUPFAM" id="SSF50677">
    <property type="entry name" value="ValRS/IleRS/LeuRS editing domain"/>
    <property type="match status" value="1"/>
</dbReference>
<dbReference type="NCBIfam" id="TIGR00395">
    <property type="entry name" value="leuS_arch"/>
    <property type="match status" value="1"/>
</dbReference>
<gene>
    <name evidence="13" type="ORF">CVIRNUC_008975</name>
</gene>
<keyword evidence="3 9" id="KW-0436">Ligase</keyword>
<dbReference type="PANTHER" id="PTHR45794">
    <property type="entry name" value="LEUCYL-TRNA SYNTHETASE"/>
    <property type="match status" value="1"/>
</dbReference>
<dbReference type="InterPro" id="IPR009008">
    <property type="entry name" value="Val/Leu/Ile-tRNA-synth_edit"/>
</dbReference>
<evidence type="ECO:0000256" key="8">
    <source>
        <dbReference type="ARBA" id="ARBA00030520"/>
    </source>
</evidence>
<dbReference type="InterPro" id="IPR009080">
    <property type="entry name" value="tRNAsynth_Ia_anticodon-bd"/>
</dbReference>
<keyword evidence="5 9" id="KW-0067">ATP-binding</keyword>
<dbReference type="EMBL" id="CAUYUE010000013">
    <property type="protein sequence ID" value="CAK0785764.1"/>
    <property type="molecule type" value="Genomic_DNA"/>
</dbReference>
<proteinExistence type="inferred from homology"/>
<dbReference type="Pfam" id="PF00133">
    <property type="entry name" value="tRNA-synt_1"/>
    <property type="match status" value="2"/>
</dbReference>
<dbReference type="Gene3D" id="1.10.730.10">
    <property type="entry name" value="Isoleucyl-tRNA Synthetase, Domain 1"/>
    <property type="match status" value="1"/>
</dbReference>
<comment type="similarity">
    <text evidence="1 9">Belongs to the class-I aminoacyl-tRNA synthetase family.</text>
</comment>
<evidence type="ECO:0000313" key="13">
    <source>
        <dbReference type="EMBL" id="CAK0785764.1"/>
    </source>
</evidence>
<dbReference type="InterPro" id="IPR014729">
    <property type="entry name" value="Rossmann-like_a/b/a_fold"/>
</dbReference>
<dbReference type="Proteomes" id="UP001314263">
    <property type="component" value="Unassembled WGS sequence"/>
</dbReference>
<dbReference type="GO" id="GO:0048608">
    <property type="term" value="P:reproductive structure development"/>
    <property type="evidence" value="ECO:0007669"/>
    <property type="project" value="UniProtKB-ARBA"/>
</dbReference>
<dbReference type="GO" id="GO:0002161">
    <property type="term" value="F:aminoacyl-tRNA deacylase activity"/>
    <property type="evidence" value="ECO:0007669"/>
    <property type="project" value="InterPro"/>
</dbReference>
<dbReference type="CDD" id="cd07959">
    <property type="entry name" value="Anticodon_Ia_Leu_AEc"/>
    <property type="match status" value="1"/>
</dbReference>
<sequence>MAGAADKNPPKHDRRDELLSWQAHYQDVWEKERIFEANAPQEGQDAPEGKFFGNFPYPYMNGLLHLGHAFSLSKLEFACAYHRLCGRRVLFPQGFHCTGMPIKACADKLDNELKTCGNPPSFPSDEPVESAAAAQGEGKAEPTDPTRFSGKKSKAVAKKGTGSTQWDILKQSGIPEAELPSFRHTDHWLQYFPPQAVRDIRAMGCGVDWRRSFITTDVNPYYDSFIRWQFGVLRRQGRIVKDKRLAVYSPKDGQPCADHDRATGEGVGPQDYTLIKLRALELPGKLAALQGKGAVFLMAATLRPETMYGQTNCWALPEGDYGAFQGRNDEIYVMSARSARNLSYQDKLPVEGSAEQLLELKGQDLIGVPLKVPNSQLETVYVLPLLTISMGKGTGIVTSVPSDAPDDFIALMDLKRKDKLREKFGVKDEWVLPFEVIPIINIPGFGDRAAEKVCTDMKIQSQNDRDKLDEAKKQVYLKGFTDGVLTVGPHAGKKVCDVKAVIRAEMLGAGQALPYSEPEKQVMSRSGDVCVVALTDQWYLNYGEDEWREATRACLERMELYQEETRRGFEYTLGWLRQWACSRSFGLGTRLPWDPQYLIESLSDSTIYMAYYTVAHLLQRGDMYGQTGGGVKAADLTDEVWDYIFLGGQQPQNSPIPAQTLQAMRREFEFWYPFDLRTSGKDLINNHLSFALYNHTAIWQNDPSKWPRSIRTNGHLLLNAEKMSKSTGNFKTLQQAIGEYSADAMRLAMADAGDALDDANFEHTTANGAILRLTKEVLWLEEVAQAAKAGGLRAGPFTFADRVFQNDIYMAIQETRQNYEGMLYREALKTGCYDLQKARDTYRSFVQEEGIHRDLFLQYSEVSTLLLTPVCPHTCEHIWRDVLGRPDSALTAGFPAGRAPDFALSFAAEYLHEEVADLRKLKEKAETAPKSKKKDTPAAPKPPMVKGCELYVADRYIGWQEATLNFLASQFDAKTRGFPSTWVKEVTEAVKASGKAGDMNDKALKQTIIPFAKVKVDEAQKGGAQVLGLKLPFDEAALLKENSAYIQRKLGLESLSIHEATREAAEAKQVPRILDARPGSPIAVFSS</sequence>